<evidence type="ECO:0000313" key="1">
    <source>
        <dbReference type="EMBL" id="AKF12662.1"/>
    </source>
</evidence>
<evidence type="ECO:0000313" key="2">
    <source>
        <dbReference type="Proteomes" id="UP000221947"/>
    </source>
</evidence>
<gene>
    <name evidence="1" type="ORF">PHIM7_116</name>
</gene>
<accession>A0A0F6YP10</accession>
<dbReference type="EMBL" id="KR052480">
    <property type="protein sequence ID" value="AKF12662.1"/>
    <property type="molecule type" value="Genomic_DNA"/>
</dbReference>
<protein>
    <submittedName>
        <fullName evidence="1">Uncharacterized protein</fullName>
    </submittedName>
</protein>
<keyword evidence="2" id="KW-1185">Reference proteome</keyword>
<name>A0A0F6YP10_9CAUD</name>
<sequence>MTDRPEIKPLEWEEIHYNRSNEEPIQELTGWYAETEVGSYYVMLEGRIEVTLDGIQFHKVGSFDEPEAAFEAAQSDFASRIRSCLLDKPEAVEVEPVAWIFEDDLPESYPYDIMFKFSKVDGVRLFPVYAPSQAVSEGGEDE</sequence>
<proteinExistence type="predicted"/>
<organism evidence="1 2">
    <name type="scientific">Sinorhizobium phage phiM7</name>
    <dbReference type="NCBI Taxonomy" id="1647403"/>
    <lineage>
        <taxon>Viruses</taxon>
        <taxon>Duplodnaviria</taxon>
        <taxon>Heunggongvirae</taxon>
        <taxon>Uroviricota</taxon>
        <taxon>Caudoviricetes</taxon>
        <taxon>Emdodecavirus</taxon>
        <taxon>Emdodecavirus M7</taxon>
    </lineage>
</organism>
<reference evidence="1 2" key="1">
    <citation type="submission" date="2015-04" db="EMBL/GenBank/DDBJ databases">
        <authorList>
            <person name="Schouten J.T."/>
            <person name="Crockett J.T."/>
            <person name="Hodson T.S."/>
            <person name="Hyde J.R."/>
            <person name="Smith T.A."/>
            <person name="Merrill B.D."/>
            <person name="Crook M.B."/>
            <person name="Griffitts J.S."/>
            <person name="Burnett S.H."/>
            <person name="Grose J.H."/>
            <person name="Breakwell D.P."/>
        </authorList>
    </citation>
    <scope>NUCLEOTIDE SEQUENCE [LARGE SCALE GENOMIC DNA]</scope>
</reference>
<dbReference type="Proteomes" id="UP000221947">
    <property type="component" value="Segment"/>
</dbReference>